<dbReference type="Proteomes" id="UP000078550">
    <property type="component" value="Unassembled WGS sequence"/>
</dbReference>
<accession>A0A1A8YRI4</accession>
<protein>
    <submittedName>
        <fullName evidence="1">Uncharacterized protein</fullName>
    </submittedName>
</protein>
<evidence type="ECO:0000313" key="2">
    <source>
        <dbReference type="Proteomes" id="UP000078550"/>
    </source>
</evidence>
<dbReference type="EMBL" id="FLRE01000074">
    <property type="protein sequence ID" value="SBT34243.1"/>
    <property type="molecule type" value="Genomic_DNA"/>
</dbReference>
<dbReference type="AlphaFoldDB" id="A0A1A8YRI4"/>
<evidence type="ECO:0000313" key="1">
    <source>
        <dbReference type="EMBL" id="SBT34243.1"/>
    </source>
</evidence>
<organism evidence="1 2">
    <name type="scientific">Plasmodium ovale wallikeri</name>
    <dbReference type="NCBI Taxonomy" id="864142"/>
    <lineage>
        <taxon>Eukaryota</taxon>
        <taxon>Sar</taxon>
        <taxon>Alveolata</taxon>
        <taxon>Apicomplexa</taxon>
        <taxon>Aconoidasida</taxon>
        <taxon>Haemosporida</taxon>
        <taxon>Plasmodiidae</taxon>
        <taxon>Plasmodium</taxon>
        <taxon>Plasmodium (Plasmodium)</taxon>
    </lineage>
</organism>
<sequence>MRMRECIHECKHTPEDNWLNVNFKIKNSEKGKKYNRGKCDSAAAQQGREKCGKVSFFQLFPLCRRYKKKKKKKNSHLN</sequence>
<name>A0A1A8YRI4_PLAOA</name>
<proteinExistence type="predicted"/>
<reference evidence="2" key="1">
    <citation type="submission" date="2016-05" db="EMBL/GenBank/DDBJ databases">
        <authorList>
            <person name="Naeem Raeece"/>
        </authorList>
    </citation>
    <scope>NUCLEOTIDE SEQUENCE [LARGE SCALE GENOMIC DNA]</scope>
</reference>
<gene>
    <name evidence="1" type="ORF">POVWA2_018950</name>
</gene>